<name>A0A8X6HRV3_TRICU</name>
<dbReference type="PANTHER" id="PTHR33678:SF2">
    <property type="match status" value="1"/>
</dbReference>
<feature type="domain" description="DUF6444" evidence="4">
    <location>
        <begin position="15"/>
        <end position="81"/>
    </location>
</feature>
<evidence type="ECO:0000256" key="1">
    <source>
        <dbReference type="SAM" id="Coils"/>
    </source>
</evidence>
<dbReference type="AlphaFoldDB" id="A0A8X6HRV3"/>
<evidence type="ECO:0000256" key="2">
    <source>
        <dbReference type="SAM" id="MobiDB-lite"/>
    </source>
</evidence>
<dbReference type="Pfam" id="PF20042">
    <property type="entry name" value="DUF6444"/>
    <property type="match status" value="1"/>
</dbReference>
<keyword evidence="7" id="KW-1185">Reference proteome</keyword>
<dbReference type="Proteomes" id="UP000887116">
    <property type="component" value="Unassembled WGS sequence"/>
</dbReference>
<evidence type="ECO:0000259" key="4">
    <source>
        <dbReference type="Pfam" id="PF20042"/>
    </source>
</evidence>
<dbReference type="PANTHER" id="PTHR33678">
    <property type="entry name" value="BLL1576 PROTEIN"/>
    <property type="match status" value="1"/>
</dbReference>
<evidence type="ECO:0000313" key="6">
    <source>
        <dbReference type="EMBL" id="GFR08404.1"/>
    </source>
</evidence>
<feature type="coiled-coil region" evidence="1">
    <location>
        <begin position="6"/>
        <end position="40"/>
    </location>
</feature>
<feature type="domain" description="Transposase IS66 central" evidence="3">
    <location>
        <begin position="176"/>
        <end position="418"/>
    </location>
</feature>
<evidence type="ECO:0000259" key="3">
    <source>
        <dbReference type="Pfam" id="PF03050"/>
    </source>
</evidence>
<evidence type="ECO:0000313" key="7">
    <source>
        <dbReference type="Proteomes" id="UP000887116"/>
    </source>
</evidence>
<dbReference type="InterPro" id="IPR004291">
    <property type="entry name" value="Transposase_IS66_central"/>
</dbReference>
<dbReference type="EMBL" id="BMAO01035971">
    <property type="protein sequence ID" value="GFR07246.1"/>
    <property type="molecule type" value="Genomic_DNA"/>
</dbReference>
<sequence>MTTALQGKIVAENANLKEEIKALSRENDSLKAKIVELEDKLGLNSQNSSLPPSRDIYRKKGKKKSDKNPGGQPGHKAHKRELMAADEVVSCIIDKICMCESKVILEDEIVHQKVELPEIKPIVTEYRLQRGRCRVCNKRITANLPQGVTRDLLGSNAKTIISSLSGFFINSKREVQQILSSIFNLNISLGLVSNTERRVSKKCASEYERMKEELQGSEYLHIDETGHKNQGKRGWSWVITNKALKLLKVTESRGKKVLKSLLPEYDGIVVSDRYAVYNYFNRENRQICWAHLARDFERFAHSKNVEVSKIGQALKSLSNKVFVVDKAKKQNLIDNLRFYRLMRKIRKRVKHFLRKMTRVVNSTQASRMAAKMLRSEDMMWKFLRKPEVIETTNNLAERQIRRYVIYRKNSFFTWSERGERFVERMLSIFLTSRLNGQNPFQKLQNLVAVTA</sequence>
<evidence type="ECO:0000313" key="5">
    <source>
        <dbReference type="EMBL" id="GFR07246.1"/>
    </source>
</evidence>
<organism evidence="6 7">
    <name type="scientific">Trichonephila clavata</name>
    <name type="common">Joro spider</name>
    <name type="synonym">Nephila clavata</name>
    <dbReference type="NCBI Taxonomy" id="2740835"/>
    <lineage>
        <taxon>Eukaryota</taxon>
        <taxon>Metazoa</taxon>
        <taxon>Ecdysozoa</taxon>
        <taxon>Arthropoda</taxon>
        <taxon>Chelicerata</taxon>
        <taxon>Arachnida</taxon>
        <taxon>Araneae</taxon>
        <taxon>Araneomorphae</taxon>
        <taxon>Entelegynae</taxon>
        <taxon>Araneoidea</taxon>
        <taxon>Nephilidae</taxon>
        <taxon>Trichonephila</taxon>
    </lineage>
</organism>
<reference evidence="6" key="1">
    <citation type="submission" date="2020-07" db="EMBL/GenBank/DDBJ databases">
        <title>Multicomponent nature underlies the extraordinary mechanical properties of spider dragline silk.</title>
        <authorList>
            <person name="Kono N."/>
            <person name="Nakamura H."/>
            <person name="Mori M."/>
            <person name="Yoshida Y."/>
            <person name="Ohtoshi R."/>
            <person name="Malay A.D."/>
            <person name="Moran D.A.P."/>
            <person name="Tomita M."/>
            <person name="Numata K."/>
            <person name="Arakawa K."/>
        </authorList>
    </citation>
    <scope>NUCLEOTIDE SEQUENCE</scope>
</reference>
<feature type="region of interest" description="Disordered" evidence="2">
    <location>
        <begin position="43"/>
        <end position="79"/>
    </location>
</feature>
<dbReference type="NCBIfam" id="NF033517">
    <property type="entry name" value="transpos_IS66"/>
    <property type="match status" value="1"/>
</dbReference>
<keyword evidence="1" id="KW-0175">Coiled coil</keyword>
<dbReference type="Pfam" id="PF03050">
    <property type="entry name" value="DDE_Tnp_IS66"/>
    <property type="match status" value="1"/>
</dbReference>
<dbReference type="EMBL" id="BMAO01036164">
    <property type="protein sequence ID" value="GFR08404.1"/>
    <property type="molecule type" value="Genomic_DNA"/>
</dbReference>
<proteinExistence type="predicted"/>
<accession>A0A8X6HRV3</accession>
<dbReference type="InterPro" id="IPR052344">
    <property type="entry name" value="Transposase-related"/>
</dbReference>
<comment type="caution">
    <text evidence="6">The sequence shown here is derived from an EMBL/GenBank/DDBJ whole genome shotgun (WGS) entry which is preliminary data.</text>
</comment>
<dbReference type="OrthoDB" id="8374772at2759"/>
<gene>
    <name evidence="6" type="primary">EA652_0671</name>
    <name evidence="5" type="ORF">TNCT_55491</name>
    <name evidence="6" type="ORF">TNCT_666071</name>
</gene>
<protein>
    <submittedName>
        <fullName evidence="6">Transposase IS66 family protein</fullName>
    </submittedName>
</protein>
<dbReference type="InterPro" id="IPR045618">
    <property type="entry name" value="DUF6444"/>
</dbReference>